<evidence type="ECO:0000256" key="1">
    <source>
        <dbReference type="ARBA" id="ARBA00006484"/>
    </source>
</evidence>
<dbReference type="PANTHER" id="PTHR43963:SF6">
    <property type="entry name" value="CHAIN DEHYDROGENASE FAMILY PROTEIN, PUTATIVE (AFU_ORTHOLOGUE AFUA_3G15350)-RELATED"/>
    <property type="match status" value="1"/>
</dbReference>
<organism evidence="7 8">
    <name type="scientific">Emiliania huxleyi (strain CCMP1516)</name>
    <dbReference type="NCBI Taxonomy" id="280463"/>
    <lineage>
        <taxon>Eukaryota</taxon>
        <taxon>Haptista</taxon>
        <taxon>Haptophyta</taxon>
        <taxon>Prymnesiophyceae</taxon>
        <taxon>Isochrysidales</taxon>
        <taxon>Noelaerhabdaceae</taxon>
        <taxon>Emiliania</taxon>
    </lineage>
</organism>
<dbReference type="HOGENOM" id="CLU_010194_9_0_1"/>
<dbReference type="AlphaFoldDB" id="A0A0D3HXC7"/>
<feature type="domain" description="Ketoreductase" evidence="6">
    <location>
        <begin position="22"/>
        <end position="188"/>
    </location>
</feature>
<dbReference type="RefSeq" id="XP_005756091.1">
    <property type="nucleotide sequence ID" value="XM_005756034.1"/>
</dbReference>
<feature type="chain" id="PRO_5044257236" description="Ketoreductase domain-containing protein" evidence="5">
    <location>
        <begin position="21"/>
        <end position="299"/>
    </location>
</feature>
<dbReference type="PRINTS" id="PR00081">
    <property type="entry name" value="GDHRDH"/>
</dbReference>
<protein>
    <recommendedName>
        <fullName evidence="6">Ketoreductase domain-containing protein</fullName>
    </recommendedName>
</protein>
<accession>A0A0D3HXC7</accession>
<proteinExistence type="inferred from homology"/>
<reference evidence="7" key="2">
    <citation type="submission" date="2024-10" db="UniProtKB">
        <authorList>
            <consortium name="EnsemblProtists"/>
        </authorList>
    </citation>
    <scope>IDENTIFICATION</scope>
</reference>
<dbReference type="Proteomes" id="UP000013827">
    <property type="component" value="Unassembled WGS sequence"/>
</dbReference>
<name>A0A0D3HXC7_EMIH1</name>
<dbReference type="STRING" id="2903.R1B3L7"/>
<dbReference type="InterPro" id="IPR002347">
    <property type="entry name" value="SDR_fam"/>
</dbReference>
<evidence type="ECO:0000256" key="2">
    <source>
        <dbReference type="ARBA" id="ARBA00022857"/>
    </source>
</evidence>
<dbReference type="Gene3D" id="3.40.50.720">
    <property type="entry name" value="NAD(P)-binding Rossmann-like Domain"/>
    <property type="match status" value="1"/>
</dbReference>
<dbReference type="SUPFAM" id="SSF51735">
    <property type="entry name" value="NAD(P)-binding Rossmann-fold domains"/>
    <property type="match status" value="1"/>
</dbReference>
<dbReference type="InterPro" id="IPR036291">
    <property type="entry name" value="NAD(P)-bd_dom_sf"/>
</dbReference>
<dbReference type="KEGG" id="ehx:EMIHUDRAFT_250847"/>
<dbReference type="GO" id="GO:0016491">
    <property type="term" value="F:oxidoreductase activity"/>
    <property type="evidence" value="ECO:0007669"/>
    <property type="project" value="UniProtKB-KW"/>
</dbReference>
<evidence type="ECO:0000259" key="6">
    <source>
        <dbReference type="SMART" id="SM00822"/>
    </source>
</evidence>
<dbReference type="SMART" id="SM00822">
    <property type="entry name" value="PKS_KR"/>
    <property type="match status" value="1"/>
</dbReference>
<dbReference type="EnsemblProtists" id="EOD03662">
    <property type="protein sequence ID" value="EOD03662"/>
    <property type="gene ID" value="EMIHUDRAFT_250847"/>
</dbReference>
<dbReference type="GeneID" id="17249811"/>
<evidence type="ECO:0000313" key="7">
    <source>
        <dbReference type="EnsemblProtists" id="EOD03662"/>
    </source>
</evidence>
<reference evidence="8" key="1">
    <citation type="journal article" date="2013" name="Nature">
        <title>Pan genome of the phytoplankton Emiliania underpins its global distribution.</title>
        <authorList>
            <person name="Read B.A."/>
            <person name="Kegel J."/>
            <person name="Klute M.J."/>
            <person name="Kuo A."/>
            <person name="Lefebvre S.C."/>
            <person name="Maumus F."/>
            <person name="Mayer C."/>
            <person name="Miller J."/>
            <person name="Monier A."/>
            <person name="Salamov A."/>
            <person name="Young J."/>
            <person name="Aguilar M."/>
            <person name="Claverie J.M."/>
            <person name="Frickenhaus S."/>
            <person name="Gonzalez K."/>
            <person name="Herman E.K."/>
            <person name="Lin Y.C."/>
            <person name="Napier J."/>
            <person name="Ogata H."/>
            <person name="Sarno A.F."/>
            <person name="Shmutz J."/>
            <person name="Schroeder D."/>
            <person name="de Vargas C."/>
            <person name="Verret F."/>
            <person name="von Dassow P."/>
            <person name="Valentin K."/>
            <person name="Van de Peer Y."/>
            <person name="Wheeler G."/>
            <person name="Dacks J.B."/>
            <person name="Delwiche C.F."/>
            <person name="Dyhrman S.T."/>
            <person name="Glockner G."/>
            <person name="John U."/>
            <person name="Richards T."/>
            <person name="Worden A.Z."/>
            <person name="Zhang X."/>
            <person name="Grigoriev I.V."/>
            <person name="Allen A.E."/>
            <person name="Bidle K."/>
            <person name="Borodovsky M."/>
            <person name="Bowler C."/>
            <person name="Brownlee C."/>
            <person name="Cock J.M."/>
            <person name="Elias M."/>
            <person name="Gladyshev V.N."/>
            <person name="Groth M."/>
            <person name="Guda C."/>
            <person name="Hadaegh A."/>
            <person name="Iglesias-Rodriguez M.D."/>
            <person name="Jenkins J."/>
            <person name="Jones B.M."/>
            <person name="Lawson T."/>
            <person name="Leese F."/>
            <person name="Lindquist E."/>
            <person name="Lobanov A."/>
            <person name="Lomsadze A."/>
            <person name="Malik S.B."/>
            <person name="Marsh M.E."/>
            <person name="Mackinder L."/>
            <person name="Mock T."/>
            <person name="Mueller-Roeber B."/>
            <person name="Pagarete A."/>
            <person name="Parker M."/>
            <person name="Probert I."/>
            <person name="Quesneville H."/>
            <person name="Raines C."/>
            <person name="Rensing S.A."/>
            <person name="Riano-Pachon D.M."/>
            <person name="Richier S."/>
            <person name="Rokitta S."/>
            <person name="Shiraiwa Y."/>
            <person name="Soanes D.M."/>
            <person name="van der Giezen M."/>
            <person name="Wahlund T.M."/>
            <person name="Williams B."/>
            <person name="Wilson W."/>
            <person name="Wolfe G."/>
            <person name="Wurch L.L."/>
        </authorList>
    </citation>
    <scope>NUCLEOTIDE SEQUENCE</scope>
</reference>
<dbReference type="eggNOG" id="KOG1208">
    <property type="taxonomic scope" value="Eukaryota"/>
</dbReference>
<sequence length="299" mass="31636">MSRLLALHLCLLATLTAAGAVRRVLVTGANKGIGLQICKKIVATQPDAHVVLGSRSASRGEKAVADVLASEPSAAGRVEMLQLDVSDEASVAAAASELAARYPSEPTPLHGLCNNAGVGFGRSIRETLATNFYGSVRCCAHFVPLIEAEGRVCNVASASGPNFVRGLDAEQKAIFTSRATSWEALDACLQRYAESTDYEGVAYGLSKAAVNQWTMQLAAEHPQLRVNSCSPGYILTDLTAGMGATKRPEESNCHVAPLYLLFGDVPHPEANKGRYYGSDAVRSPIDVYRGPGDPPYEGD</sequence>
<keyword evidence="5" id="KW-0732">Signal</keyword>
<comment type="similarity">
    <text evidence="1 4">Belongs to the short-chain dehydrogenases/reductases (SDR) family.</text>
</comment>
<feature type="signal peptide" evidence="5">
    <location>
        <begin position="1"/>
        <end position="20"/>
    </location>
</feature>
<keyword evidence="3" id="KW-0560">Oxidoreductase</keyword>
<evidence type="ECO:0000256" key="5">
    <source>
        <dbReference type="SAM" id="SignalP"/>
    </source>
</evidence>
<dbReference type="PRINTS" id="PR00080">
    <property type="entry name" value="SDRFAMILY"/>
</dbReference>
<evidence type="ECO:0000256" key="3">
    <source>
        <dbReference type="ARBA" id="ARBA00023002"/>
    </source>
</evidence>
<dbReference type="Pfam" id="PF00106">
    <property type="entry name" value="adh_short"/>
    <property type="match status" value="2"/>
</dbReference>
<dbReference type="InterPro" id="IPR057326">
    <property type="entry name" value="KR_dom"/>
</dbReference>
<keyword evidence="2" id="KW-0521">NADP</keyword>
<evidence type="ECO:0000256" key="4">
    <source>
        <dbReference type="RuleBase" id="RU000363"/>
    </source>
</evidence>
<dbReference type="PANTHER" id="PTHR43963">
    <property type="entry name" value="CARBONYL REDUCTASE 1-RELATED"/>
    <property type="match status" value="1"/>
</dbReference>
<keyword evidence="8" id="KW-1185">Reference proteome</keyword>
<dbReference type="PaxDb" id="2903-EOD03662"/>
<evidence type="ECO:0000313" key="8">
    <source>
        <dbReference type="Proteomes" id="UP000013827"/>
    </source>
</evidence>